<keyword evidence="3" id="KW-1185">Reference proteome</keyword>
<dbReference type="AlphaFoldDB" id="S8B233"/>
<organism evidence="2 3">
    <name type="scientific">Penicillium oxalicum (strain 114-2 / CGMCC 5302)</name>
    <name type="common">Penicillium decumbens</name>
    <dbReference type="NCBI Taxonomy" id="933388"/>
    <lineage>
        <taxon>Eukaryota</taxon>
        <taxon>Fungi</taxon>
        <taxon>Dikarya</taxon>
        <taxon>Ascomycota</taxon>
        <taxon>Pezizomycotina</taxon>
        <taxon>Eurotiomycetes</taxon>
        <taxon>Eurotiomycetidae</taxon>
        <taxon>Eurotiales</taxon>
        <taxon>Aspergillaceae</taxon>
        <taxon>Penicillium</taxon>
    </lineage>
</organism>
<accession>S8B233</accession>
<feature type="transmembrane region" description="Helical" evidence="1">
    <location>
        <begin position="6"/>
        <end position="24"/>
    </location>
</feature>
<dbReference type="Proteomes" id="UP000019376">
    <property type="component" value="Unassembled WGS sequence"/>
</dbReference>
<evidence type="ECO:0000256" key="1">
    <source>
        <dbReference type="SAM" id="Phobius"/>
    </source>
</evidence>
<keyword evidence="1" id="KW-0472">Membrane</keyword>
<keyword evidence="1" id="KW-0812">Transmembrane</keyword>
<name>S8B233_PENO1</name>
<evidence type="ECO:0000313" key="3">
    <source>
        <dbReference type="Proteomes" id="UP000019376"/>
    </source>
</evidence>
<evidence type="ECO:0000313" key="2">
    <source>
        <dbReference type="EMBL" id="EPS28452.1"/>
    </source>
</evidence>
<reference evidence="2 3" key="1">
    <citation type="journal article" date="2013" name="PLoS ONE">
        <title>Genomic and secretomic analyses reveal unique features of the lignocellulolytic enzyme system of Penicillium decumbens.</title>
        <authorList>
            <person name="Liu G."/>
            <person name="Zhang L."/>
            <person name="Wei X."/>
            <person name="Zou G."/>
            <person name="Qin Y."/>
            <person name="Ma L."/>
            <person name="Li J."/>
            <person name="Zheng H."/>
            <person name="Wang S."/>
            <person name="Wang C."/>
            <person name="Xun L."/>
            <person name="Zhao G.-P."/>
            <person name="Zhou Z."/>
            <person name="Qu Y."/>
        </authorList>
    </citation>
    <scope>NUCLEOTIDE SEQUENCE [LARGE SCALE GENOMIC DNA]</scope>
    <source>
        <strain evidence="3">114-2 / CGMCC 5302</strain>
    </source>
</reference>
<sequence>MLLKLSVIIASYLTIVVLLLAIRIDDAAHSPFLNFLWISALISSEQFLLEASPESGIDLESQSRRDANLRFINWSVVSRSRRSSSLVSFPPIDRALFEVSLYEPASFMVAKVYDDHPVPTVDLGASMSSGSTLAGARTES</sequence>
<proteinExistence type="predicted"/>
<gene>
    <name evidence="2" type="ORF">PDE_03398</name>
</gene>
<protein>
    <submittedName>
        <fullName evidence="2">Uncharacterized protein</fullName>
    </submittedName>
</protein>
<dbReference type="HOGENOM" id="CLU_1835824_0_0_1"/>
<keyword evidence="1" id="KW-1133">Transmembrane helix</keyword>
<dbReference type="EMBL" id="KB644411">
    <property type="protein sequence ID" value="EPS28452.1"/>
    <property type="molecule type" value="Genomic_DNA"/>
</dbReference>